<dbReference type="Pfam" id="PF01075">
    <property type="entry name" value="Glyco_transf_9"/>
    <property type="match status" value="1"/>
</dbReference>
<dbReference type="InterPro" id="IPR051199">
    <property type="entry name" value="LPS_LOS_Heptosyltrfase"/>
</dbReference>
<dbReference type="Proteomes" id="UP000188481">
    <property type="component" value="Unassembled WGS sequence"/>
</dbReference>
<proteinExistence type="inferred from homology"/>
<dbReference type="GO" id="GO:0009244">
    <property type="term" value="P:lipopolysaccharide core region biosynthetic process"/>
    <property type="evidence" value="ECO:0007669"/>
    <property type="project" value="InterPro"/>
</dbReference>
<evidence type="ECO:0000313" key="15">
    <source>
        <dbReference type="Proteomes" id="UP000188481"/>
    </source>
</evidence>
<evidence type="ECO:0000256" key="4">
    <source>
        <dbReference type="ARBA" id="ARBA00022519"/>
    </source>
</evidence>
<dbReference type="NCBIfam" id="TIGR02193">
    <property type="entry name" value="heptsyl_trn_I"/>
    <property type="match status" value="1"/>
</dbReference>
<comment type="pathway">
    <text evidence="2">Bacterial outer membrane biogenesis; LPS core biosynthesis.</text>
</comment>
<dbReference type="InterPro" id="IPR002201">
    <property type="entry name" value="Glyco_trans_9"/>
</dbReference>
<name>A0A1V3J3Y3_9PAST</name>
<keyword evidence="5" id="KW-0328">Glycosyltransferase</keyword>
<keyword evidence="15" id="KW-1185">Reference proteome</keyword>
<dbReference type="GO" id="GO:0005829">
    <property type="term" value="C:cytosol"/>
    <property type="evidence" value="ECO:0007669"/>
    <property type="project" value="TreeGrafter"/>
</dbReference>
<evidence type="ECO:0000256" key="5">
    <source>
        <dbReference type="ARBA" id="ARBA00022676"/>
    </source>
</evidence>
<dbReference type="GO" id="GO:0005886">
    <property type="term" value="C:plasma membrane"/>
    <property type="evidence" value="ECO:0007669"/>
    <property type="project" value="UniProtKB-SubCell"/>
</dbReference>
<evidence type="ECO:0000256" key="1">
    <source>
        <dbReference type="ARBA" id="ARBA00004515"/>
    </source>
</evidence>
<evidence type="ECO:0000256" key="3">
    <source>
        <dbReference type="ARBA" id="ARBA00022475"/>
    </source>
</evidence>
<evidence type="ECO:0000313" key="14">
    <source>
        <dbReference type="EMBL" id="OOF49700.1"/>
    </source>
</evidence>
<dbReference type="PANTHER" id="PTHR30160">
    <property type="entry name" value="TETRAACYLDISACCHARIDE 4'-KINASE-RELATED"/>
    <property type="match status" value="1"/>
</dbReference>
<comment type="caution">
    <text evidence="14">The sequence shown here is derived from an EMBL/GenBank/DDBJ whole genome shotgun (WGS) entry which is preliminary data.</text>
</comment>
<keyword evidence="6 14" id="KW-0808">Transferase</keyword>
<evidence type="ECO:0000256" key="10">
    <source>
        <dbReference type="ARBA" id="ARBA00044041"/>
    </source>
</evidence>
<evidence type="ECO:0000256" key="9">
    <source>
        <dbReference type="ARBA" id="ARBA00043995"/>
    </source>
</evidence>
<keyword evidence="8" id="KW-0472">Membrane</keyword>
<comment type="subcellular location">
    <subcellularLocation>
        <location evidence="1">Cell inner membrane</location>
        <topology evidence="1">Peripheral membrane protein</topology>
        <orientation evidence="1">Cytoplasmic side</orientation>
    </subcellularLocation>
</comment>
<sequence length="316" mass="36124">MKICLIKTSSMGDVIHTLPALTDAQQMIPNLAVDWVVEENFAEIPQWHSAVNCVIPIALRRWRKSPFSSQTKNEWKTYRTLLQKEHYDAVIDAQGLFKSAFFATRLAKGTTHGYDRHSIREPIASLFYDKKYAISYQQHAVERIRQLFALSLNYELPYSQGDYGIAQHFTVTSIEPYVIFFHSTTRDDKHWLESEWENLIEKMTALSIQIRLPWGNEKEKERAERLAKNYPNVQVLPKLTLTELAKQIANATAVVSVDTGLAHLTAALDKPNITLYGATDPKLIGCYGNNQHYLSAGSMDRISATQVFEYLNTLIR</sequence>
<gene>
    <name evidence="14" type="ORF">BKK54_08450</name>
</gene>
<dbReference type="SUPFAM" id="SSF53756">
    <property type="entry name" value="UDP-Glycosyltransferase/glycogen phosphorylase"/>
    <property type="match status" value="1"/>
</dbReference>
<dbReference type="RefSeq" id="WP_077542668.1">
    <property type="nucleotide sequence ID" value="NZ_MLHN01000014.1"/>
</dbReference>
<evidence type="ECO:0000256" key="13">
    <source>
        <dbReference type="ARBA" id="ARBA00049201"/>
    </source>
</evidence>
<reference evidence="14 15" key="1">
    <citation type="submission" date="2016-10" db="EMBL/GenBank/DDBJ databases">
        <title>Rodentibacter gen. nov. and new species.</title>
        <authorList>
            <person name="Christensen H."/>
        </authorList>
    </citation>
    <scope>NUCLEOTIDE SEQUENCE [LARGE SCALE GENOMIC DNA]</scope>
    <source>
        <strain evidence="15">ppn416</strain>
    </source>
</reference>
<dbReference type="STRING" id="1908264.BKK54_08450"/>
<comment type="catalytic activity">
    <reaction evidence="13">
        <text>an alpha-Kdo-(2-&gt;4)-alpha-Kdo-(2-&gt;6)-lipid A + ADP-L-glycero-beta-D-manno-heptose = an L-alpha-D-Hep-(1-&gt;5)-[alpha-Kdo-(2-&gt;4)]-alpha-Kdo-(2-&gt;6)-lipid A + ADP + H(+)</text>
        <dbReference type="Rhea" id="RHEA:74067"/>
        <dbReference type="ChEBI" id="CHEBI:15378"/>
        <dbReference type="ChEBI" id="CHEBI:61506"/>
        <dbReference type="ChEBI" id="CHEBI:176431"/>
        <dbReference type="ChEBI" id="CHEBI:193068"/>
        <dbReference type="ChEBI" id="CHEBI:456216"/>
        <dbReference type="EC" id="2.4.99.23"/>
    </reaction>
</comment>
<keyword evidence="7" id="KW-0448">Lipopolysaccharide biosynthesis</keyword>
<dbReference type="NCBIfam" id="NF008204">
    <property type="entry name" value="PRK10964.1"/>
    <property type="match status" value="1"/>
</dbReference>
<accession>A0A1V3J3Y3</accession>
<organism evidence="14 15">
    <name type="scientific">Rodentibacter genomosp. 1</name>
    <dbReference type="NCBI Taxonomy" id="1908264"/>
    <lineage>
        <taxon>Bacteria</taxon>
        <taxon>Pseudomonadati</taxon>
        <taxon>Pseudomonadota</taxon>
        <taxon>Gammaproteobacteria</taxon>
        <taxon>Pasteurellales</taxon>
        <taxon>Pasteurellaceae</taxon>
        <taxon>Rodentibacter</taxon>
    </lineage>
</organism>
<dbReference type="CDD" id="cd03789">
    <property type="entry name" value="GT9_LPS_heptosyltransferase"/>
    <property type="match status" value="1"/>
</dbReference>
<evidence type="ECO:0000256" key="11">
    <source>
        <dbReference type="ARBA" id="ARBA00044190"/>
    </source>
</evidence>
<evidence type="ECO:0000256" key="12">
    <source>
        <dbReference type="ARBA" id="ARBA00044330"/>
    </source>
</evidence>
<keyword evidence="3" id="KW-1003">Cell membrane</keyword>
<evidence type="ECO:0000256" key="2">
    <source>
        <dbReference type="ARBA" id="ARBA00004713"/>
    </source>
</evidence>
<dbReference type="EMBL" id="MLHN01000014">
    <property type="protein sequence ID" value="OOF49700.1"/>
    <property type="molecule type" value="Genomic_DNA"/>
</dbReference>
<keyword evidence="4" id="KW-0997">Cell inner membrane</keyword>
<evidence type="ECO:0000256" key="7">
    <source>
        <dbReference type="ARBA" id="ARBA00022985"/>
    </source>
</evidence>
<dbReference type="PANTHER" id="PTHR30160:SF19">
    <property type="entry name" value="LIPOPOLYSACCHARIDE HEPTOSYLTRANSFERASE 1"/>
    <property type="match status" value="1"/>
</dbReference>
<dbReference type="EC" id="2.4.99.23" evidence="10"/>
<evidence type="ECO:0000256" key="6">
    <source>
        <dbReference type="ARBA" id="ARBA00022679"/>
    </source>
</evidence>
<dbReference type="Gene3D" id="3.40.50.2000">
    <property type="entry name" value="Glycogen Phosphorylase B"/>
    <property type="match status" value="2"/>
</dbReference>
<evidence type="ECO:0000256" key="8">
    <source>
        <dbReference type="ARBA" id="ARBA00023136"/>
    </source>
</evidence>
<dbReference type="GO" id="GO:0008713">
    <property type="term" value="F:ADP-heptose-lipopolysaccharide heptosyltransferase activity"/>
    <property type="evidence" value="ECO:0007669"/>
    <property type="project" value="TreeGrafter"/>
</dbReference>
<comment type="similarity">
    <text evidence="9">Belongs to the glycosyltransferase 9 family.</text>
</comment>
<dbReference type="InterPro" id="IPR011908">
    <property type="entry name" value="LipoPS_heptosylTferase-I"/>
</dbReference>
<protein>
    <recommendedName>
        <fullName evidence="11">Lipopolysaccharide heptosyltransferase 1</fullName>
        <ecNumber evidence="10">2.4.99.23</ecNumber>
    </recommendedName>
    <alternativeName>
        <fullName evidence="12">ADP-heptose:lipopolysaccharide heptosyltransferase I</fullName>
    </alternativeName>
</protein>
<dbReference type="AlphaFoldDB" id="A0A1V3J3Y3"/>